<feature type="coiled-coil region" evidence="1">
    <location>
        <begin position="357"/>
        <end position="391"/>
    </location>
</feature>
<evidence type="ECO:0000313" key="4">
    <source>
        <dbReference type="EMBL" id="KAG2495680.1"/>
    </source>
</evidence>
<dbReference type="GO" id="GO:0005524">
    <property type="term" value="F:ATP binding"/>
    <property type="evidence" value="ECO:0007669"/>
    <property type="project" value="InterPro"/>
</dbReference>
<dbReference type="EMBL" id="JAEHOE010000023">
    <property type="protein sequence ID" value="KAG2495680.1"/>
    <property type="molecule type" value="Genomic_DNA"/>
</dbReference>
<protein>
    <recommendedName>
        <fullName evidence="3">Protein kinase domain-containing protein</fullName>
    </recommendedName>
</protein>
<keyword evidence="1" id="KW-0175">Coiled coil</keyword>
<accession>A0A835YB65</accession>
<dbReference type="PROSITE" id="PS50011">
    <property type="entry name" value="PROTEIN_KINASE_DOM"/>
    <property type="match status" value="1"/>
</dbReference>
<dbReference type="Gene3D" id="1.10.510.10">
    <property type="entry name" value="Transferase(Phosphotransferase) domain 1"/>
    <property type="match status" value="1"/>
</dbReference>
<evidence type="ECO:0000256" key="1">
    <source>
        <dbReference type="SAM" id="Coils"/>
    </source>
</evidence>
<feature type="domain" description="Protein kinase" evidence="3">
    <location>
        <begin position="474"/>
        <end position="802"/>
    </location>
</feature>
<dbReference type="AlphaFoldDB" id="A0A835YB65"/>
<keyword evidence="5" id="KW-1185">Reference proteome</keyword>
<proteinExistence type="predicted"/>
<dbReference type="GO" id="GO:0004672">
    <property type="term" value="F:protein kinase activity"/>
    <property type="evidence" value="ECO:0007669"/>
    <property type="project" value="InterPro"/>
</dbReference>
<organism evidence="4 5">
    <name type="scientific">Edaphochlamys debaryana</name>
    <dbReference type="NCBI Taxonomy" id="47281"/>
    <lineage>
        <taxon>Eukaryota</taxon>
        <taxon>Viridiplantae</taxon>
        <taxon>Chlorophyta</taxon>
        <taxon>core chlorophytes</taxon>
        <taxon>Chlorophyceae</taxon>
        <taxon>CS clade</taxon>
        <taxon>Chlamydomonadales</taxon>
        <taxon>Chlamydomonadales incertae sedis</taxon>
        <taxon>Edaphochlamys</taxon>
    </lineage>
</organism>
<name>A0A835YB65_9CHLO</name>
<feature type="compositionally biased region" description="Low complexity" evidence="2">
    <location>
        <begin position="294"/>
        <end position="315"/>
    </location>
</feature>
<evidence type="ECO:0000259" key="3">
    <source>
        <dbReference type="PROSITE" id="PS50011"/>
    </source>
</evidence>
<feature type="region of interest" description="Disordered" evidence="2">
    <location>
        <begin position="1"/>
        <end position="36"/>
    </location>
</feature>
<feature type="compositionally biased region" description="Basic and acidic residues" evidence="2">
    <location>
        <begin position="1"/>
        <end position="12"/>
    </location>
</feature>
<dbReference type="InterPro" id="IPR000719">
    <property type="entry name" value="Prot_kinase_dom"/>
</dbReference>
<evidence type="ECO:0000313" key="5">
    <source>
        <dbReference type="Proteomes" id="UP000612055"/>
    </source>
</evidence>
<feature type="compositionally biased region" description="Low complexity" evidence="2">
    <location>
        <begin position="217"/>
        <end position="229"/>
    </location>
</feature>
<dbReference type="InterPro" id="IPR011009">
    <property type="entry name" value="Kinase-like_dom_sf"/>
</dbReference>
<feature type="region of interest" description="Disordered" evidence="2">
    <location>
        <begin position="294"/>
        <end position="324"/>
    </location>
</feature>
<reference evidence="4" key="1">
    <citation type="journal article" date="2020" name="bioRxiv">
        <title>Comparative genomics of Chlamydomonas.</title>
        <authorList>
            <person name="Craig R.J."/>
            <person name="Hasan A.R."/>
            <person name="Ness R.W."/>
            <person name="Keightley P.D."/>
        </authorList>
    </citation>
    <scope>NUCLEOTIDE SEQUENCE</scope>
    <source>
        <strain evidence="4">CCAP 11/70</strain>
    </source>
</reference>
<dbReference type="SUPFAM" id="SSF56112">
    <property type="entry name" value="Protein kinase-like (PK-like)"/>
    <property type="match status" value="1"/>
</dbReference>
<sequence length="805" mass="84125">MSEVRRDQRDESAEPSSYAMPDDPGLTSPKAPDAAEDCATYWGPPSTLAELCPGEALCCIQLSPTKTKADNLIRSGSNTIAETQTCHLRPPTASRPEPATVISSCSYALLAPKLNPFINMKEYEWQAKTTLWGSKIPCISQRRGISSWELPQDDGDACALITSSSTASISAASSECGSAGGSELSSRVPSGWSLLAASSAKSLASEADDVAPPPPAAAGSPEPEPCSAANVSPQPLAPQAVIDILSQRPGEALSEEDLLRAASGLQACCSSQGGAVSLAVALCERLCSSTPSAVASPAGPCPASAAAGASSSADSAELRRRKTSLHESEGSLGLAKLELTTLKLQLSLSSSQALAAQHKAEAEAARLRSQLEQLQCELEAAAEAAATAAAADLQDSELGRILRCSHELIARALGCSFPEELVLQPVLDTWREVPEYADGNAAVLLVEDPKLAHALAARAQLNEQCAAEGTGSPLSPTDLPPPGLRADVLAAGARLAAEQPGSVPLNCPSDARFVLKIFPFASAAKALQVSIARAADPAHPRHQCGAAQLEHVCAEAVNNSLVSTLAPGEFLAPLMCATMELRGPCEATADADRQLVLVYPFQAQGDLHERQHRLACDVCSQVAEAGPERLAEEAREGARFLVQAATEGVKGIARVMAKVHEIKLVADDAKPTNFIVNDTGRIQGIDTAWMRQAEEGEGVEAKCRGAGVGTPGFLAPEREWLDLAYSGGSSDVHAAADSGFSMLETSRKVFRRQPEAMAAALLQALEVEVVESGLQAILDAGRRPEAFDRPTAGEVLRMLLELEAC</sequence>
<evidence type="ECO:0000256" key="2">
    <source>
        <dbReference type="SAM" id="MobiDB-lite"/>
    </source>
</evidence>
<comment type="caution">
    <text evidence="4">The sequence shown here is derived from an EMBL/GenBank/DDBJ whole genome shotgun (WGS) entry which is preliminary data.</text>
</comment>
<dbReference type="Proteomes" id="UP000612055">
    <property type="component" value="Unassembled WGS sequence"/>
</dbReference>
<gene>
    <name evidence="4" type="ORF">HYH03_006280</name>
</gene>
<feature type="region of interest" description="Disordered" evidence="2">
    <location>
        <begin position="205"/>
        <end position="232"/>
    </location>
</feature>